<dbReference type="InterPro" id="IPR011009">
    <property type="entry name" value="Kinase-like_dom_sf"/>
</dbReference>
<name>A0A0S4TB66_CRYHO</name>
<dbReference type="InterPro" id="IPR000719">
    <property type="entry name" value="Prot_kinase_dom"/>
</dbReference>
<dbReference type="PANTHER" id="PTHR44167">
    <property type="entry name" value="OVARIAN-SPECIFIC SERINE/THREONINE-PROTEIN KINASE LOK-RELATED"/>
    <property type="match status" value="1"/>
</dbReference>
<dbReference type="VEuPathDB" id="CryptoDB:ChTU502y2012_420g0225"/>
<dbReference type="InterPro" id="IPR008271">
    <property type="entry name" value="Ser/Thr_kinase_AS"/>
</dbReference>
<evidence type="ECO:0000313" key="2">
    <source>
        <dbReference type="EMBL" id="CUV04447.1"/>
    </source>
</evidence>
<dbReference type="VEuPathDB" id="CryptoDB:Chro.20102"/>
<dbReference type="GO" id="GO:0004674">
    <property type="term" value="F:protein serine/threonine kinase activity"/>
    <property type="evidence" value="ECO:0007669"/>
    <property type="project" value="TreeGrafter"/>
</dbReference>
<dbReference type="Gene3D" id="1.10.510.10">
    <property type="entry name" value="Transferase(Phosphotransferase) domain 1"/>
    <property type="match status" value="1"/>
</dbReference>
<dbReference type="GO" id="GO:0005634">
    <property type="term" value="C:nucleus"/>
    <property type="evidence" value="ECO:0007669"/>
    <property type="project" value="TreeGrafter"/>
</dbReference>
<gene>
    <name evidence="2" type="ORF">CHUDEA2_910</name>
</gene>
<dbReference type="Proteomes" id="UP000199752">
    <property type="component" value="Chromosome 2"/>
</dbReference>
<dbReference type="VEuPathDB" id="CryptoDB:GY17_00003453"/>
<protein>
    <recommendedName>
        <fullName evidence="1">Protein kinase domain-containing protein</fullName>
    </recommendedName>
</protein>
<dbReference type="AlphaFoldDB" id="A0A0S4TB66"/>
<dbReference type="EMBL" id="LN877948">
    <property type="protein sequence ID" value="CUV04447.1"/>
    <property type="molecule type" value="Genomic_DNA"/>
</dbReference>
<dbReference type="PROSITE" id="PS50011">
    <property type="entry name" value="PROTEIN_KINASE_DOM"/>
    <property type="match status" value="1"/>
</dbReference>
<dbReference type="SUPFAM" id="SSF56112">
    <property type="entry name" value="Protein kinase-like (PK-like)"/>
    <property type="match status" value="1"/>
</dbReference>
<dbReference type="OrthoDB" id="10252171at2759"/>
<proteinExistence type="predicted"/>
<dbReference type="PANTHER" id="PTHR44167:SF24">
    <property type="entry name" value="SERINE_THREONINE-PROTEIN KINASE CHK2"/>
    <property type="match status" value="1"/>
</dbReference>
<dbReference type="GO" id="GO:0005524">
    <property type="term" value="F:ATP binding"/>
    <property type="evidence" value="ECO:0007669"/>
    <property type="project" value="InterPro"/>
</dbReference>
<dbReference type="VEuPathDB" id="CryptoDB:CHUDEA2_910"/>
<dbReference type="Pfam" id="PF00069">
    <property type="entry name" value="Pkinase"/>
    <property type="match status" value="1"/>
</dbReference>
<evidence type="ECO:0000259" key="1">
    <source>
        <dbReference type="PROSITE" id="PS50011"/>
    </source>
</evidence>
<dbReference type="SMART" id="SM00220">
    <property type="entry name" value="S_TKc"/>
    <property type="match status" value="1"/>
</dbReference>
<feature type="domain" description="Protein kinase" evidence="1">
    <location>
        <begin position="7"/>
        <end position="374"/>
    </location>
</feature>
<organism evidence="2">
    <name type="scientific">Cryptosporidium hominis</name>
    <dbReference type="NCBI Taxonomy" id="237895"/>
    <lineage>
        <taxon>Eukaryota</taxon>
        <taxon>Sar</taxon>
        <taxon>Alveolata</taxon>
        <taxon>Apicomplexa</taxon>
        <taxon>Conoidasida</taxon>
        <taxon>Coccidia</taxon>
        <taxon>Eucoccidiorida</taxon>
        <taxon>Eimeriorina</taxon>
        <taxon>Cryptosporidiidae</taxon>
        <taxon>Cryptosporidium</taxon>
    </lineage>
</organism>
<dbReference type="GO" id="GO:0044773">
    <property type="term" value="P:mitotic DNA damage checkpoint signaling"/>
    <property type="evidence" value="ECO:0007669"/>
    <property type="project" value="TreeGrafter"/>
</dbReference>
<dbReference type="PROSITE" id="PS00108">
    <property type="entry name" value="PROTEIN_KINASE_ST"/>
    <property type="match status" value="1"/>
</dbReference>
<reference evidence="2" key="1">
    <citation type="submission" date="2015-08" db="EMBL/GenBank/DDBJ databases">
        <authorList>
            <person name="Babu N.S."/>
            <person name="Beckwith C.J."/>
            <person name="Beseler K.G."/>
            <person name="Brison A."/>
            <person name="Carone J.V."/>
            <person name="Caskin T.P."/>
            <person name="Diamond M."/>
            <person name="Durham M.E."/>
            <person name="Foxe J.M."/>
            <person name="Go M."/>
            <person name="Henderson B.A."/>
            <person name="Jones I.B."/>
            <person name="McGettigan J.A."/>
            <person name="Micheletti S.J."/>
            <person name="Nasrallah M.E."/>
            <person name="Ortiz D."/>
            <person name="Piller C.R."/>
            <person name="Privatt S.R."/>
            <person name="Schneider S.L."/>
            <person name="Sharp S."/>
            <person name="Smith T.C."/>
            <person name="Stanton J.D."/>
            <person name="Ullery H.E."/>
            <person name="Wilson R.J."/>
            <person name="Serrano M.G."/>
            <person name="Buck G."/>
            <person name="Lee V."/>
            <person name="Wang Y."/>
            <person name="Carvalho R."/>
            <person name="Voegtly L."/>
            <person name="Shi R."/>
            <person name="Duckworth R."/>
            <person name="Johnson A."/>
            <person name="Loviza R."/>
            <person name="Walstead R."/>
            <person name="Shah Z."/>
            <person name="Kiflezghi M."/>
            <person name="Wade K."/>
            <person name="Ball S.L."/>
            <person name="Bradley K.W."/>
            <person name="Asai D.J."/>
            <person name="Bowman C.A."/>
            <person name="Russell D.A."/>
            <person name="Pope W.H."/>
            <person name="Jacobs-Sera D."/>
            <person name="Hendrix R.W."/>
            <person name="Hatfull G.F."/>
        </authorList>
    </citation>
    <scope>NUCLEOTIDE SEQUENCE [LARGE SCALE GENOMIC DNA]</scope>
</reference>
<sequence>MKFPNTLEIKEKISKRVFNAKYKSQDVVLKLFTPDDLDGCAAQIKHVFDEYEGTDCDYLETSLDDRVLYCIKIHYLIQRNLGICMTSEYYCKEMQEWVFETIVDGQRDYLESSLSGENKSRTSKDMKNSFIQLIHVFGVRFDQKSQVFTSQDQFIGLIFPKLGQPLMNFTQNQRWVPNPIYLSSVFSDELSIAHIFKDVVKSALFLLRELNIVHKDIKIENICTVLDNPESNKIHPIIIDFGESQILSNNGMLRDAYGTHTMLPPEAFTYSFCSHNDENYMGYSAEKREVWTLGCLLHTLVFGYPPYFDIFSKKSPIEFQLKLCDESITIDIPTYSSVLNADISHNLRNLLSSILVKAPNYRLCLENILLHPWLQP</sequence>
<accession>A0A0S4TB66</accession>